<proteinExistence type="predicted"/>
<evidence type="ECO:0000313" key="2">
    <source>
        <dbReference type="EMBL" id="RRT59978.1"/>
    </source>
</evidence>
<gene>
    <name evidence="2" type="ORF">B296_00040336</name>
</gene>
<sequence length="154" mass="16885">MSSGVPSPADTKSLRDLEVMKACHDVASIVTEGPLGLIRERYSIPKEYVLYAPLPEQRPYHPESTELSILVDALEVGLCFPLHPTIVDCLRWWRISPSQVAPNSWRYLIAFLGTMVLSTLQGMPKVSGGKTTVAVRAPPSPLEVEEVCVEGLQG</sequence>
<accession>A0A426Z7L9</accession>
<reference evidence="2 3" key="1">
    <citation type="journal article" date="2014" name="Agronomy (Basel)">
        <title>A Draft Genome Sequence for Ensete ventricosum, the Drought-Tolerant Tree Against Hunger.</title>
        <authorList>
            <person name="Harrison J."/>
            <person name="Moore K.A."/>
            <person name="Paszkiewicz K."/>
            <person name="Jones T."/>
            <person name="Grant M."/>
            <person name="Ambacheew D."/>
            <person name="Muzemil S."/>
            <person name="Studholme D.J."/>
        </authorList>
    </citation>
    <scope>NUCLEOTIDE SEQUENCE [LARGE SCALE GENOMIC DNA]</scope>
</reference>
<evidence type="ECO:0000259" key="1">
    <source>
        <dbReference type="Pfam" id="PF04195"/>
    </source>
</evidence>
<dbReference type="AlphaFoldDB" id="A0A426Z7L9"/>
<comment type="caution">
    <text evidence="2">The sequence shown here is derived from an EMBL/GenBank/DDBJ whole genome shotgun (WGS) entry which is preliminary data.</text>
</comment>
<dbReference type="Proteomes" id="UP000287651">
    <property type="component" value="Unassembled WGS sequence"/>
</dbReference>
<dbReference type="InterPro" id="IPR007321">
    <property type="entry name" value="Transposase_28"/>
</dbReference>
<protein>
    <recommendedName>
        <fullName evidence="1">Transposase (putative) gypsy type domain-containing protein</fullName>
    </recommendedName>
</protein>
<dbReference type="Pfam" id="PF04195">
    <property type="entry name" value="Transposase_28"/>
    <property type="match status" value="1"/>
</dbReference>
<feature type="domain" description="Transposase (putative) gypsy type" evidence="1">
    <location>
        <begin position="70"/>
        <end position="112"/>
    </location>
</feature>
<name>A0A426Z7L9_ENSVE</name>
<organism evidence="2 3">
    <name type="scientific">Ensete ventricosum</name>
    <name type="common">Abyssinian banana</name>
    <name type="synonym">Musa ensete</name>
    <dbReference type="NCBI Taxonomy" id="4639"/>
    <lineage>
        <taxon>Eukaryota</taxon>
        <taxon>Viridiplantae</taxon>
        <taxon>Streptophyta</taxon>
        <taxon>Embryophyta</taxon>
        <taxon>Tracheophyta</taxon>
        <taxon>Spermatophyta</taxon>
        <taxon>Magnoliopsida</taxon>
        <taxon>Liliopsida</taxon>
        <taxon>Zingiberales</taxon>
        <taxon>Musaceae</taxon>
        <taxon>Ensete</taxon>
    </lineage>
</organism>
<dbReference type="EMBL" id="AMZH03007982">
    <property type="protein sequence ID" value="RRT59978.1"/>
    <property type="molecule type" value="Genomic_DNA"/>
</dbReference>
<evidence type="ECO:0000313" key="3">
    <source>
        <dbReference type="Proteomes" id="UP000287651"/>
    </source>
</evidence>